<dbReference type="Proteomes" id="UP001189429">
    <property type="component" value="Unassembled WGS sequence"/>
</dbReference>
<accession>A0ABN9U4N0</accession>
<evidence type="ECO:0000256" key="2">
    <source>
        <dbReference type="SAM" id="Phobius"/>
    </source>
</evidence>
<comment type="caution">
    <text evidence="3">The sequence shown here is derived from an EMBL/GenBank/DDBJ whole genome shotgun (WGS) entry which is preliminary data.</text>
</comment>
<keyword evidence="2" id="KW-0472">Membrane</keyword>
<feature type="region of interest" description="Disordered" evidence="1">
    <location>
        <begin position="1"/>
        <end position="21"/>
    </location>
</feature>
<feature type="compositionally biased region" description="Acidic residues" evidence="1">
    <location>
        <begin position="1"/>
        <end position="10"/>
    </location>
</feature>
<protein>
    <submittedName>
        <fullName evidence="3">Uncharacterized protein</fullName>
    </submittedName>
</protein>
<sequence>MLAEAAEEGAAELVSDRPESQVADAAAPAAVRGLSGEEQACFLGWCLAGSVVLFVLSAAYGALRVWDQKVRQPRLQAEVEAKRLAE</sequence>
<feature type="transmembrane region" description="Helical" evidence="2">
    <location>
        <begin position="42"/>
        <end position="63"/>
    </location>
</feature>
<evidence type="ECO:0000256" key="1">
    <source>
        <dbReference type="SAM" id="MobiDB-lite"/>
    </source>
</evidence>
<keyword evidence="4" id="KW-1185">Reference proteome</keyword>
<reference evidence="3" key="1">
    <citation type="submission" date="2023-10" db="EMBL/GenBank/DDBJ databases">
        <authorList>
            <person name="Chen Y."/>
            <person name="Shah S."/>
            <person name="Dougan E. K."/>
            <person name="Thang M."/>
            <person name="Chan C."/>
        </authorList>
    </citation>
    <scope>NUCLEOTIDE SEQUENCE [LARGE SCALE GENOMIC DNA]</scope>
</reference>
<proteinExistence type="predicted"/>
<organism evidence="3 4">
    <name type="scientific">Prorocentrum cordatum</name>
    <dbReference type="NCBI Taxonomy" id="2364126"/>
    <lineage>
        <taxon>Eukaryota</taxon>
        <taxon>Sar</taxon>
        <taxon>Alveolata</taxon>
        <taxon>Dinophyceae</taxon>
        <taxon>Prorocentrales</taxon>
        <taxon>Prorocentraceae</taxon>
        <taxon>Prorocentrum</taxon>
    </lineage>
</organism>
<evidence type="ECO:0000313" key="4">
    <source>
        <dbReference type="Proteomes" id="UP001189429"/>
    </source>
</evidence>
<keyword evidence="2" id="KW-0812">Transmembrane</keyword>
<feature type="non-terminal residue" evidence="3">
    <location>
        <position position="86"/>
    </location>
</feature>
<keyword evidence="2" id="KW-1133">Transmembrane helix</keyword>
<evidence type="ECO:0000313" key="3">
    <source>
        <dbReference type="EMBL" id="CAK0853339.1"/>
    </source>
</evidence>
<name>A0ABN9U4N0_9DINO</name>
<gene>
    <name evidence="3" type="ORF">PCOR1329_LOCUS44854</name>
</gene>
<dbReference type="EMBL" id="CAUYUJ010015391">
    <property type="protein sequence ID" value="CAK0853339.1"/>
    <property type="molecule type" value="Genomic_DNA"/>
</dbReference>